<protein>
    <recommendedName>
        <fullName evidence="1">Oxidoreductase-like domain-containing protein</fullName>
    </recommendedName>
</protein>
<evidence type="ECO:0000313" key="3">
    <source>
        <dbReference type="Proteomes" id="UP000740926"/>
    </source>
</evidence>
<dbReference type="PANTHER" id="PTHR21193:SF3">
    <property type="entry name" value="OXIDOREDUCTASE-LIKE DOMAIN-CONTAINING PROTEIN 1"/>
    <property type="match status" value="1"/>
</dbReference>
<proteinExistence type="predicted"/>
<keyword evidence="3" id="KW-1185">Reference proteome</keyword>
<dbReference type="Proteomes" id="UP000740926">
    <property type="component" value="Unassembled WGS sequence"/>
</dbReference>
<organism evidence="2 3">
    <name type="scientific">Rhizopus delemar</name>
    <dbReference type="NCBI Taxonomy" id="936053"/>
    <lineage>
        <taxon>Eukaryota</taxon>
        <taxon>Fungi</taxon>
        <taxon>Fungi incertae sedis</taxon>
        <taxon>Mucoromycota</taxon>
        <taxon>Mucoromycotina</taxon>
        <taxon>Mucoromycetes</taxon>
        <taxon>Mucorales</taxon>
        <taxon>Mucorineae</taxon>
        <taxon>Rhizopodaceae</taxon>
        <taxon>Rhizopus</taxon>
    </lineage>
</organism>
<evidence type="ECO:0000259" key="1">
    <source>
        <dbReference type="Pfam" id="PF09791"/>
    </source>
</evidence>
<dbReference type="InterPro" id="IPR039251">
    <property type="entry name" value="OXLD1"/>
</dbReference>
<dbReference type="InterPro" id="IPR019180">
    <property type="entry name" value="Oxidoreductase-like_N"/>
</dbReference>
<accession>A0A9P6Z5T3</accession>
<dbReference type="GO" id="GO:0005739">
    <property type="term" value="C:mitochondrion"/>
    <property type="evidence" value="ECO:0007669"/>
    <property type="project" value="TreeGrafter"/>
</dbReference>
<feature type="domain" description="Oxidoreductase-like" evidence="1">
    <location>
        <begin position="73"/>
        <end position="108"/>
    </location>
</feature>
<dbReference type="EMBL" id="JAANIU010000583">
    <property type="protein sequence ID" value="KAG1571314.1"/>
    <property type="molecule type" value="Genomic_DNA"/>
</dbReference>
<evidence type="ECO:0000313" key="2">
    <source>
        <dbReference type="EMBL" id="KAG1571314.1"/>
    </source>
</evidence>
<gene>
    <name evidence="2" type="ORF">G6F50_004725</name>
</gene>
<dbReference type="PANTHER" id="PTHR21193">
    <property type="entry name" value="OXIDOREDUCTASE-LIKE DOMAIN-CONTAINING PROTEIN 1"/>
    <property type="match status" value="1"/>
</dbReference>
<dbReference type="AlphaFoldDB" id="A0A9P6Z5T3"/>
<comment type="caution">
    <text evidence="2">The sequence shown here is derived from an EMBL/GenBank/DDBJ whole genome shotgun (WGS) entry which is preliminary data.</text>
</comment>
<reference evidence="2 3" key="1">
    <citation type="journal article" date="2020" name="Microb. Genom.">
        <title>Genetic diversity of clinical and environmental Mucorales isolates obtained from an investigation of mucormycosis cases among solid organ transplant recipients.</title>
        <authorList>
            <person name="Nguyen M.H."/>
            <person name="Kaul D."/>
            <person name="Muto C."/>
            <person name="Cheng S.J."/>
            <person name="Richter R.A."/>
            <person name="Bruno V.M."/>
            <person name="Liu G."/>
            <person name="Beyhan S."/>
            <person name="Sundermann A.J."/>
            <person name="Mounaud S."/>
            <person name="Pasculle A.W."/>
            <person name="Nierman W.C."/>
            <person name="Driscoll E."/>
            <person name="Cumbie R."/>
            <person name="Clancy C.J."/>
            <person name="Dupont C.L."/>
        </authorList>
    </citation>
    <scope>NUCLEOTIDE SEQUENCE [LARGE SCALE GENOMIC DNA]</scope>
    <source>
        <strain evidence="2 3">GL24</strain>
    </source>
</reference>
<name>A0A9P6Z5T3_9FUNG</name>
<sequence length="151" mass="17739">MSVRFIRSFHHKRIPSYKGYWSRILEQPTTTSKEDLLIKKPLAIPFETTIEEELQPTVKPKEFVYLKGKPKELPQKPEPPTNCCMSGCAYCVWDIYEDDIEDYAQKKRDLIQQFREAGEQVPVELESLTNDPLEEIDPTMKAFLEMEKKLK</sequence>
<dbReference type="Pfam" id="PF09791">
    <property type="entry name" value="Oxidored-like"/>
    <property type="match status" value="1"/>
</dbReference>